<organism evidence="3 4">
    <name type="scientific">Brevundimonas variabilis</name>
    <dbReference type="NCBI Taxonomy" id="74312"/>
    <lineage>
        <taxon>Bacteria</taxon>
        <taxon>Pseudomonadati</taxon>
        <taxon>Pseudomonadota</taxon>
        <taxon>Alphaproteobacteria</taxon>
        <taxon>Caulobacterales</taxon>
        <taxon>Caulobacteraceae</taxon>
        <taxon>Brevundimonas</taxon>
    </lineage>
</organism>
<accession>A0A7W9FDE0</accession>
<dbReference type="AlphaFoldDB" id="A0A7W9FDE0"/>
<dbReference type="Pfam" id="PF00534">
    <property type="entry name" value="Glycos_transf_1"/>
    <property type="match status" value="1"/>
</dbReference>
<keyword evidence="1 3" id="KW-0808">Transferase</keyword>
<sequence>MTPRLRIFGKIWDREYFRYLESIVLDLGLETNVVFEVNQPGSELRSALASSDAFVTMSEHEGFMVPLLESFSAGCPVVGMKSTAITETCGPAGALLPTADINAVAGMAVALKRDRDSRMAVIRAQSQRAQAFAEGRTWNKWRMILEDFVPQLRNA</sequence>
<dbReference type="EMBL" id="JACHOR010000001">
    <property type="protein sequence ID" value="MBB5745316.1"/>
    <property type="molecule type" value="Genomic_DNA"/>
</dbReference>
<evidence type="ECO:0000259" key="2">
    <source>
        <dbReference type="Pfam" id="PF00534"/>
    </source>
</evidence>
<evidence type="ECO:0000313" key="3">
    <source>
        <dbReference type="EMBL" id="MBB5745316.1"/>
    </source>
</evidence>
<dbReference type="GO" id="GO:0009103">
    <property type="term" value="P:lipopolysaccharide biosynthetic process"/>
    <property type="evidence" value="ECO:0007669"/>
    <property type="project" value="TreeGrafter"/>
</dbReference>
<dbReference type="PANTHER" id="PTHR46401">
    <property type="entry name" value="GLYCOSYLTRANSFERASE WBBK-RELATED"/>
    <property type="match status" value="1"/>
</dbReference>
<dbReference type="PANTHER" id="PTHR46401:SF2">
    <property type="entry name" value="GLYCOSYLTRANSFERASE WBBK-RELATED"/>
    <property type="match status" value="1"/>
</dbReference>
<evidence type="ECO:0000256" key="1">
    <source>
        <dbReference type="ARBA" id="ARBA00022679"/>
    </source>
</evidence>
<reference evidence="3 4" key="1">
    <citation type="submission" date="2020-08" db="EMBL/GenBank/DDBJ databases">
        <title>Genomic Encyclopedia of Type Strains, Phase IV (KMG-IV): sequencing the most valuable type-strain genomes for metagenomic binning, comparative biology and taxonomic classification.</title>
        <authorList>
            <person name="Goeker M."/>
        </authorList>
    </citation>
    <scope>NUCLEOTIDE SEQUENCE [LARGE SCALE GENOMIC DNA]</scope>
    <source>
        <strain evidence="3 4">DSM 4737</strain>
    </source>
</reference>
<evidence type="ECO:0000313" key="4">
    <source>
        <dbReference type="Proteomes" id="UP000545037"/>
    </source>
</evidence>
<dbReference type="GO" id="GO:0016757">
    <property type="term" value="F:glycosyltransferase activity"/>
    <property type="evidence" value="ECO:0007669"/>
    <property type="project" value="InterPro"/>
</dbReference>
<proteinExistence type="predicted"/>
<keyword evidence="4" id="KW-1185">Reference proteome</keyword>
<dbReference type="InterPro" id="IPR001296">
    <property type="entry name" value="Glyco_trans_1"/>
</dbReference>
<comment type="caution">
    <text evidence="3">The sequence shown here is derived from an EMBL/GenBank/DDBJ whole genome shotgun (WGS) entry which is preliminary data.</text>
</comment>
<dbReference type="Gene3D" id="3.40.50.2000">
    <property type="entry name" value="Glycogen Phosphorylase B"/>
    <property type="match status" value="1"/>
</dbReference>
<dbReference type="Proteomes" id="UP000545037">
    <property type="component" value="Unassembled WGS sequence"/>
</dbReference>
<name>A0A7W9FDE0_9CAUL</name>
<gene>
    <name evidence="3" type="ORF">GGR13_000888</name>
</gene>
<dbReference type="SUPFAM" id="SSF53756">
    <property type="entry name" value="UDP-Glycosyltransferase/glycogen phosphorylase"/>
    <property type="match status" value="1"/>
</dbReference>
<protein>
    <submittedName>
        <fullName evidence="3">Glycosyltransferase involved in cell wall biosynthesis</fullName>
    </submittedName>
</protein>
<feature type="domain" description="Glycosyl transferase family 1" evidence="2">
    <location>
        <begin position="4"/>
        <end position="124"/>
    </location>
</feature>